<dbReference type="EMBL" id="JAVFWL010000003">
    <property type="protein sequence ID" value="KAK6745786.1"/>
    <property type="molecule type" value="Genomic_DNA"/>
</dbReference>
<evidence type="ECO:0000313" key="1">
    <source>
        <dbReference type="EMBL" id="KAK6745786.1"/>
    </source>
</evidence>
<sequence length="84" mass="9512">MFACPQYCQRNRCRTCGRPTTDLHRGHRGTADRTVLVCIQNEENGKSGQDDGTSAEMLESLPLSELREMKKIFRTIPINERGEG</sequence>
<dbReference type="Proteomes" id="UP001303046">
    <property type="component" value="Unassembled WGS sequence"/>
</dbReference>
<evidence type="ECO:0000313" key="2">
    <source>
        <dbReference type="Proteomes" id="UP001303046"/>
    </source>
</evidence>
<protein>
    <submittedName>
        <fullName evidence="1">Uncharacterized protein</fullName>
    </submittedName>
</protein>
<reference evidence="1 2" key="1">
    <citation type="submission" date="2023-08" db="EMBL/GenBank/DDBJ databases">
        <title>A Necator americanus chromosomal reference genome.</title>
        <authorList>
            <person name="Ilik V."/>
            <person name="Petrzelkova K.J."/>
            <person name="Pardy F."/>
            <person name="Fuh T."/>
            <person name="Niatou-Singa F.S."/>
            <person name="Gouil Q."/>
            <person name="Baker L."/>
            <person name="Ritchie M.E."/>
            <person name="Jex A.R."/>
            <person name="Gazzola D."/>
            <person name="Li H."/>
            <person name="Toshio Fujiwara R."/>
            <person name="Zhan B."/>
            <person name="Aroian R.V."/>
            <person name="Pafco B."/>
            <person name="Schwarz E.M."/>
        </authorList>
    </citation>
    <scope>NUCLEOTIDE SEQUENCE [LARGE SCALE GENOMIC DNA]</scope>
    <source>
        <strain evidence="1 2">Aroian</strain>
        <tissue evidence="1">Whole animal</tissue>
    </source>
</reference>
<gene>
    <name evidence="1" type="primary">Necator_chrIII.g12871</name>
    <name evidence="1" type="ORF">RB195_012104</name>
</gene>
<proteinExistence type="predicted"/>
<name>A0ABR1D6T6_NECAM</name>
<keyword evidence="2" id="KW-1185">Reference proteome</keyword>
<comment type="caution">
    <text evidence="1">The sequence shown here is derived from an EMBL/GenBank/DDBJ whole genome shotgun (WGS) entry which is preliminary data.</text>
</comment>
<organism evidence="1 2">
    <name type="scientific">Necator americanus</name>
    <name type="common">Human hookworm</name>
    <dbReference type="NCBI Taxonomy" id="51031"/>
    <lineage>
        <taxon>Eukaryota</taxon>
        <taxon>Metazoa</taxon>
        <taxon>Ecdysozoa</taxon>
        <taxon>Nematoda</taxon>
        <taxon>Chromadorea</taxon>
        <taxon>Rhabditida</taxon>
        <taxon>Rhabditina</taxon>
        <taxon>Rhabditomorpha</taxon>
        <taxon>Strongyloidea</taxon>
        <taxon>Ancylostomatidae</taxon>
        <taxon>Bunostominae</taxon>
        <taxon>Necator</taxon>
    </lineage>
</organism>
<accession>A0ABR1D6T6</accession>